<feature type="binding site" evidence="6">
    <location>
        <position position="304"/>
    </location>
    <ligand>
        <name>Mn(2+)</name>
        <dbReference type="ChEBI" id="CHEBI:29035"/>
        <label>2</label>
    </ligand>
</feature>
<comment type="subcellular location">
    <subcellularLocation>
        <location evidence="6">Cytoplasm</location>
    </subcellularLocation>
</comment>
<reference evidence="9 10" key="1">
    <citation type="submission" date="2019-09" db="EMBL/GenBank/DDBJ databases">
        <title>NBRP : Genome information of microbial organism related human and environment.</title>
        <authorList>
            <person name="Hattori M."/>
            <person name="Oshima K."/>
            <person name="Inaba H."/>
            <person name="Suda W."/>
            <person name="Sakamoto M."/>
            <person name="Iino T."/>
            <person name="Kitahara M."/>
            <person name="Oshida Y."/>
            <person name="Iida T."/>
            <person name="Kudo T."/>
            <person name="Itoh T."/>
            <person name="Ohkuma M."/>
        </authorList>
    </citation>
    <scope>NUCLEOTIDE SEQUENCE [LARGE SCALE GENOMIC DNA]</scope>
    <source>
        <strain evidence="9 10">Q-1</strain>
    </source>
</reference>
<protein>
    <recommendedName>
        <fullName evidence="6 7">Phosphopentomutase</fullName>
        <ecNumber evidence="6 7">5.4.2.7</ecNumber>
    </recommendedName>
    <alternativeName>
        <fullName evidence="6">Phosphodeoxyribomutase</fullName>
    </alternativeName>
</protein>
<dbReference type="Gene3D" id="3.40.720.10">
    <property type="entry name" value="Alkaline Phosphatase, subunit A"/>
    <property type="match status" value="1"/>
</dbReference>
<dbReference type="InterPro" id="IPR024052">
    <property type="entry name" value="Phosphopentomutase_DeoB_cap_sf"/>
</dbReference>
<feature type="domain" description="Metalloenzyme" evidence="8">
    <location>
        <begin position="1"/>
        <end position="396"/>
    </location>
</feature>
<sequence>MRAIIAVLDSFGIGEAPDAAVFGDQGSNTFCHIAQACADGAADQPGLRQGPLNIPNLLALGLGHAARTAGGTLPAHMILPSTTTGLHGAAAERSKGKDTPSGHWEMMGLPVLFDWGYFPKETPCFPDQLINDLISRANIPGVLGNCHASGTSIIAELGEEHIKTGKPIVYTSADSVFQIAAHETHFGLDRLYELCAIARELVDDYHIGRVIARPFLGEHPDTFERTGNRRDLATPPHAPTLLDISKDHGREVISIGKISDIFAGSGISRSIKAHGNQAVFERLIEQIETASDGSIVFANFVDFDMLYGHRRNVPGYAAALEAFDRQLPALRAALKPGDVMVLSADHGCDPTAEGSDHTREYIPVLAFGPDLGAKDIGIRQSFADIGQSLAHHLGLPPLDAGERFF</sequence>
<dbReference type="GO" id="GO:0009117">
    <property type="term" value="P:nucleotide metabolic process"/>
    <property type="evidence" value="ECO:0007669"/>
    <property type="project" value="UniProtKB-UniRule"/>
</dbReference>
<comment type="pathway">
    <text evidence="6">Carbohydrate degradation; 2-deoxy-D-ribose 1-phosphate degradation; D-glyceraldehyde 3-phosphate and acetaldehyde from 2-deoxy-alpha-D-ribose 1-phosphate: step 1/2.</text>
</comment>
<comment type="function">
    <text evidence="6">Isomerase that catalyzes the conversion of deoxy-ribose 1-phosphate (dRib-1-P) and ribose 1-phosphate (Rib-1-P) to deoxy-ribose 5-phosphate (dRib-5-P) and ribose 5-phosphate (Rib-5-P), respectively.</text>
</comment>
<dbReference type="GO" id="GO:0008973">
    <property type="term" value="F:phosphopentomutase activity"/>
    <property type="evidence" value="ECO:0007669"/>
    <property type="project" value="UniProtKB-UniRule"/>
</dbReference>
<evidence type="ECO:0000256" key="6">
    <source>
        <dbReference type="HAMAP-Rule" id="MF_00740"/>
    </source>
</evidence>
<dbReference type="PANTHER" id="PTHR21110:SF0">
    <property type="entry name" value="PHOSPHOPENTOMUTASE"/>
    <property type="match status" value="1"/>
</dbReference>
<dbReference type="AlphaFoldDB" id="A0A5A7NCD7"/>
<feature type="binding site" evidence="6">
    <location>
        <position position="9"/>
    </location>
    <ligand>
        <name>Mn(2+)</name>
        <dbReference type="ChEBI" id="CHEBI:29035"/>
        <label>1</label>
    </ligand>
</feature>
<evidence type="ECO:0000256" key="3">
    <source>
        <dbReference type="ARBA" id="ARBA00022723"/>
    </source>
</evidence>
<dbReference type="GO" id="GO:0006015">
    <property type="term" value="P:5-phosphoribose 1-diphosphate biosynthetic process"/>
    <property type="evidence" value="ECO:0007669"/>
    <property type="project" value="UniProtKB-UniPathway"/>
</dbReference>
<dbReference type="GO" id="GO:0043094">
    <property type="term" value="P:metabolic compound salvage"/>
    <property type="evidence" value="ECO:0007669"/>
    <property type="project" value="UniProtKB-UniRule"/>
</dbReference>
<dbReference type="InterPro" id="IPR006124">
    <property type="entry name" value="Metalloenzyme"/>
</dbReference>
<organism evidence="9 10">
    <name type="scientific">Iodidimonas nitroreducens</name>
    <dbReference type="NCBI Taxonomy" id="1236968"/>
    <lineage>
        <taxon>Bacteria</taxon>
        <taxon>Pseudomonadati</taxon>
        <taxon>Pseudomonadota</taxon>
        <taxon>Alphaproteobacteria</taxon>
        <taxon>Iodidimonadales</taxon>
        <taxon>Iodidimonadaceae</taxon>
        <taxon>Iodidimonas</taxon>
    </lineage>
</organism>
<dbReference type="EMBL" id="BKCN01000012">
    <property type="protein sequence ID" value="GER04636.1"/>
    <property type="molecule type" value="Genomic_DNA"/>
</dbReference>
<dbReference type="SUPFAM" id="SSF53649">
    <property type="entry name" value="Alkaline phosphatase-like"/>
    <property type="match status" value="1"/>
</dbReference>
<keyword evidence="4 6" id="KW-0464">Manganese</keyword>
<evidence type="ECO:0000256" key="2">
    <source>
        <dbReference type="ARBA" id="ARBA00022490"/>
    </source>
</evidence>
<comment type="catalytic activity">
    <reaction evidence="6">
        <text>alpha-D-ribose 1-phosphate = D-ribose 5-phosphate</text>
        <dbReference type="Rhea" id="RHEA:18793"/>
        <dbReference type="ChEBI" id="CHEBI:57720"/>
        <dbReference type="ChEBI" id="CHEBI:78346"/>
        <dbReference type="EC" id="5.4.2.7"/>
    </reaction>
</comment>
<dbReference type="UniPathway" id="UPA00087">
    <property type="reaction ID" value="UER00173"/>
</dbReference>
<feature type="binding site" evidence="6">
    <location>
        <position position="357"/>
    </location>
    <ligand>
        <name>Mn(2+)</name>
        <dbReference type="ChEBI" id="CHEBI:29035"/>
        <label>2</label>
    </ligand>
</feature>
<dbReference type="RefSeq" id="WP_081837125.1">
    <property type="nucleotide sequence ID" value="NZ_BKCN01000012.1"/>
</dbReference>
<dbReference type="GO" id="GO:0000287">
    <property type="term" value="F:magnesium ion binding"/>
    <property type="evidence" value="ECO:0007669"/>
    <property type="project" value="UniProtKB-UniRule"/>
</dbReference>
<feature type="binding site" evidence="6">
    <location>
        <position position="345"/>
    </location>
    <ligand>
        <name>Mn(2+)</name>
        <dbReference type="ChEBI" id="CHEBI:29035"/>
        <label>1</label>
    </ligand>
</feature>
<dbReference type="GO" id="GO:0006018">
    <property type="term" value="P:2-deoxyribose 1-phosphate catabolic process"/>
    <property type="evidence" value="ECO:0007669"/>
    <property type="project" value="UniProtKB-UniRule"/>
</dbReference>
<evidence type="ECO:0000256" key="4">
    <source>
        <dbReference type="ARBA" id="ARBA00023211"/>
    </source>
</evidence>
<keyword evidence="10" id="KW-1185">Reference proteome</keyword>
<dbReference type="GO" id="GO:0030145">
    <property type="term" value="F:manganese ion binding"/>
    <property type="evidence" value="ECO:0007669"/>
    <property type="project" value="UniProtKB-UniRule"/>
</dbReference>
<dbReference type="NCBIfam" id="TIGR01696">
    <property type="entry name" value="deoB"/>
    <property type="match status" value="1"/>
</dbReference>
<accession>A0A5A7NCD7</accession>
<comment type="similarity">
    <text evidence="1 6">Belongs to the phosphopentomutase family.</text>
</comment>
<proteinExistence type="inferred from homology"/>
<comment type="cofactor">
    <cofactor evidence="6">
        <name>Mn(2+)</name>
        <dbReference type="ChEBI" id="CHEBI:29035"/>
    </cofactor>
    <text evidence="6">Binds 2 manganese ions.</text>
</comment>
<dbReference type="CDD" id="cd16009">
    <property type="entry name" value="PPM"/>
    <property type="match status" value="1"/>
</dbReference>
<evidence type="ECO:0000313" key="9">
    <source>
        <dbReference type="EMBL" id="GER04636.1"/>
    </source>
</evidence>
<evidence type="ECO:0000256" key="7">
    <source>
        <dbReference type="NCBIfam" id="TIGR01696"/>
    </source>
</evidence>
<dbReference type="PANTHER" id="PTHR21110">
    <property type="entry name" value="PHOSPHOPENTOMUTASE"/>
    <property type="match status" value="1"/>
</dbReference>
<keyword evidence="3 6" id="KW-0479">Metal-binding</keyword>
<evidence type="ECO:0000256" key="1">
    <source>
        <dbReference type="ARBA" id="ARBA00010373"/>
    </source>
</evidence>
<dbReference type="Pfam" id="PF01676">
    <property type="entry name" value="Metalloenzyme"/>
    <property type="match status" value="1"/>
</dbReference>
<comment type="caution">
    <text evidence="9">The sequence shown here is derived from an EMBL/GenBank/DDBJ whole genome shotgun (WGS) entry which is preliminary data.</text>
</comment>
<comment type="catalytic activity">
    <reaction evidence="6">
        <text>2-deoxy-alpha-D-ribose 1-phosphate = 2-deoxy-D-ribose 5-phosphate</text>
        <dbReference type="Rhea" id="RHEA:27658"/>
        <dbReference type="ChEBI" id="CHEBI:57259"/>
        <dbReference type="ChEBI" id="CHEBI:62877"/>
        <dbReference type="EC" id="5.4.2.7"/>
    </reaction>
</comment>
<evidence type="ECO:0000256" key="5">
    <source>
        <dbReference type="ARBA" id="ARBA00023235"/>
    </source>
</evidence>
<keyword evidence="5 6" id="KW-0413">Isomerase</keyword>
<dbReference type="InterPro" id="IPR010045">
    <property type="entry name" value="DeoB"/>
</dbReference>
<dbReference type="SUPFAM" id="SSF143856">
    <property type="entry name" value="DeoB insert domain-like"/>
    <property type="match status" value="1"/>
</dbReference>
<dbReference type="InterPro" id="IPR017850">
    <property type="entry name" value="Alkaline_phosphatase_core_sf"/>
</dbReference>
<dbReference type="FunFam" id="3.30.70.1250:FF:000001">
    <property type="entry name" value="Phosphopentomutase"/>
    <property type="match status" value="1"/>
</dbReference>
<dbReference type="NCBIfam" id="NF003766">
    <property type="entry name" value="PRK05362.1"/>
    <property type="match status" value="1"/>
</dbReference>
<gene>
    <name evidence="6 9" type="primary">deoB</name>
    <name evidence="9" type="ORF">JCM17846_23180</name>
</gene>
<feature type="binding site" evidence="6">
    <location>
        <position position="346"/>
    </location>
    <ligand>
        <name>Mn(2+)</name>
        <dbReference type="ChEBI" id="CHEBI:29035"/>
        <label>1</label>
    </ligand>
</feature>
<evidence type="ECO:0000313" key="10">
    <source>
        <dbReference type="Proteomes" id="UP000324996"/>
    </source>
</evidence>
<dbReference type="PIRSF" id="PIRSF001491">
    <property type="entry name" value="Ppentomutase"/>
    <property type="match status" value="1"/>
</dbReference>
<dbReference type="HAMAP" id="MF_00740">
    <property type="entry name" value="Phosphopentomut"/>
    <property type="match status" value="1"/>
</dbReference>
<evidence type="ECO:0000259" key="8">
    <source>
        <dbReference type="Pfam" id="PF01676"/>
    </source>
</evidence>
<feature type="binding site" evidence="6">
    <location>
        <position position="309"/>
    </location>
    <ligand>
        <name>Mn(2+)</name>
        <dbReference type="ChEBI" id="CHEBI:29035"/>
        <label>2</label>
    </ligand>
</feature>
<dbReference type="GO" id="GO:0005829">
    <property type="term" value="C:cytosol"/>
    <property type="evidence" value="ECO:0007669"/>
    <property type="project" value="TreeGrafter"/>
</dbReference>
<dbReference type="Gene3D" id="3.30.70.1250">
    <property type="entry name" value="Phosphopentomutase"/>
    <property type="match status" value="1"/>
</dbReference>
<dbReference type="Proteomes" id="UP000324996">
    <property type="component" value="Unassembled WGS sequence"/>
</dbReference>
<dbReference type="EC" id="5.4.2.7" evidence="6 7"/>
<keyword evidence="2 6" id="KW-0963">Cytoplasm</keyword>
<name>A0A5A7NCD7_9PROT</name>